<accession>K5XBS4</accession>
<evidence type="ECO:0000313" key="2">
    <source>
        <dbReference type="Proteomes" id="UP000008493"/>
    </source>
</evidence>
<dbReference type="AlphaFoldDB" id="K5XBS4"/>
<organism evidence="1 2">
    <name type="scientific">Agaricus bisporus var. burnettii (strain JB137-S8 / ATCC MYA-4627 / FGSC 10392)</name>
    <name type="common">White button mushroom</name>
    <dbReference type="NCBI Taxonomy" id="597362"/>
    <lineage>
        <taxon>Eukaryota</taxon>
        <taxon>Fungi</taxon>
        <taxon>Dikarya</taxon>
        <taxon>Basidiomycota</taxon>
        <taxon>Agaricomycotina</taxon>
        <taxon>Agaricomycetes</taxon>
        <taxon>Agaricomycetidae</taxon>
        <taxon>Agaricales</taxon>
        <taxon>Agaricineae</taxon>
        <taxon>Agaricaceae</taxon>
        <taxon>Agaricus</taxon>
    </lineage>
</organism>
<protein>
    <submittedName>
        <fullName evidence="1">Uncharacterized protein</fullName>
    </submittedName>
</protein>
<dbReference type="EMBL" id="JH971388">
    <property type="protein sequence ID" value="EKM80743.1"/>
    <property type="molecule type" value="Genomic_DNA"/>
</dbReference>
<name>K5XBS4_AGABU</name>
<dbReference type="RefSeq" id="XP_007328356.1">
    <property type="nucleotide sequence ID" value="XM_007328294.1"/>
</dbReference>
<feature type="non-terminal residue" evidence="1">
    <location>
        <position position="1"/>
    </location>
</feature>
<gene>
    <name evidence="1" type="ORF">AGABI1DRAFT_83711</name>
</gene>
<dbReference type="Proteomes" id="UP000008493">
    <property type="component" value="Unassembled WGS sequence"/>
</dbReference>
<dbReference type="OMA" id="MLWDLNI"/>
<sequence>NSHISRWSRLKHVVKNPPIGISEMLWDLNIVEAPSPWNPSSGLTRPRESRIANLILLPRYSMSKS</sequence>
<reference evidence="2" key="1">
    <citation type="journal article" date="2012" name="Proc. Natl. Acad. Sci. U.S.A.">
        <title>Genome sequence of the button mushroom Agaricus bisporus reveals mechanisms governing adaptation to a humic-rich ecological niche.</title>
        <authorList>
            <person name="Morin E."/>
            <person name="Kohler A."/>
            <person name="Baker A.R."/>
            <person name="Foulongne-Oriol M."/>
            <person name="Lombard V."/>
            <person name="Nagy L.G."/>
            <person name="Ohm R.A."/>
            <person name="Patyshakuliyeva A."/>
            <person name="Brun A."/>
            <person name="Aerts A.L."/>
            <person name="Bailey A.M."/>
            <person name="Billette C."/>
            <person name="Coutinho P.M."/>
            <person name="Deakin G."/>
            <person name="Doddapaneni H."/>
            <person name="Floudas D."/>
            <person name="Grimwood J."/>
            <person name="Hilden K."/>
            <person name="Kuees U."/>
            <person name="LaButti K.M."/>
            <person name="Lapidus A."/>
            <person name="Lindquist E.A."/>
            <person name="Lucas S.M."/>
            <person name="Murat C."/>
            <person name="Riley R.W."/>
            <person name="Salamov A.A."/>
            <person name="Schmutz J."/>
            <person name="Subramanian V."/>
            <person name="Woesten H.A.B."/>
            <person name="Xu J."/>
            <person name="Eastwood D.C."/>
            <person name="Foster G.D."/>
            <person name="Sonnenberg A.S."/>
            <person name="Cullen D."/>
            <person name="de Vries R.P."/>
            <person name="Lundell T."/>
            <person name="Hibbett D.S."/>
            <person name="Henrissat B."/>
            <person name="Burton K.S."/>
            <person name="Kerrigan R.W."/>
            <person name="Challen M.P."/>
            <person name="Grigoriev I.V."/>
            <person name="Martin F."/>
        </authorList>
    </citation>
    <scope>NUCLEOTIDE SEQUENCE [LARGE SCALE GENOMIC DNA]</scope>
    <source>
        <strain evidence="2">JB137-S8 / ATCC MYA-4627 / FGSC 10392</strain>
    </source>
</reference>
<dbReference type="GeneID" id="18831929"/>
<keyword evidence="2" id="KW-1185">Reference proteome</keyword>
<dbReference type="HOGENOM" id="CLU_2855724_0_0_1"/>
<proteinExistence type="predicted"/>
<evidence type="ECO:0000313" key="1">
    <source>
        <dbReference type="EMBL" id="EKM80743.1"/>
    </source>
</evidence>
<dbReference type="InParanoid" id="K5XBS4"/>
<dbReference type="KEGG" id="abp:AGABI1DRAFT83711"/>